<evidence type="ECO:0000256" key="4">
    <source>
        <dbReference type="ARBA" id="ARBA00022622"/>
    </source>
</evidence>
<gene>
    <name evidence="12" type="ORF">PHET_03408</name>
</gene>
<name>A0A8J4TP36_9TREM</name>
<evidence type="ECO:0000256" key="11">
    <source>
        <dbReference type="RuleBase" id="RU003518"/>
    </source>
</evidence>
<dbReference type="EMBL" id="LUCH01001293">
    <property type="protein sequence ID" value="KAF5403319.1"/>
    <property type="molecule type" value="Genomic_DNA"/>
</dbReference>
<keyword evidence="13" id="KW-1185">Reference proteome</keyword>
<dbReference type="PANTHER" id="PTHR10822:SF29">
    <property type="entry name" value="DIVISION ABNORMALLY DELAYED PROTEIN"/>
    <property type="match status" value="1"/>
</dbReference>
<evidence type="ECO:0000256" key="3">
    <source>
        <dbReference type="ARBA" id="ARBA00022475"/>
    </source>
</evidence>
<keyword evidence="10" id="KW-0449">Lipoprotein</keyword>
<dbReference type="GO" id="GO:1905475">
    <property type="term" value="P:regulation of protein localization to membrane"/>
    <property type="evidence" value="ECO:0007669"/>
    <property type="project" value="TreeGrafter"/>
</dbReference>
<dbReference type="Pfam" id="PF01153">
    <property type="entry name" value="Glypican"/>
    <property type="match status" value="1"/>
</dbReference>
<dbReference type="OrthoDB" id="6380619at2759"/>
<dbReference type="Proteomes" id="UP000748531">
    <property type="component" value="Unassembled WGS sequence"/>
</dbReference>
<dbReference type="GO" id="GO:0005886">
    <property type="term" value="C:plasma membrane"/>
    <property type="evidence" value="ECO:0007669"/>
    <property type="project" value="UniProtKB-SubCell"/>
</dbReference>
<dbReference type="GO" id="GO:0009986">
    <property type="term" value="C:cell surface"/>
    <property type="evidence" value="ECO:0007669"/>
    <property type="project" value="TreeGrafter"/>
</dbReference>
<dbReference type="GO" id="GO:0005576">
    <property type="term" value="C:extracellular region"/>
    <property type="evidence" value="ECO:0007669"/>
    <property type="project" value="TreeGrafter"/>
</dbReference>
<dbReference type="GO" id="GO:0016477">
    <property type="term" value="P:cell migration"/>
    <property type="evidence" value="ECO:0007669"/>
    <property type="project" value="TreeGrafter"/>
</dbReference>
<keyword evidence="5" id="KW-0732">Signal</keyword>
<dbReference type="PANTHER" id="PTHR10822">
    <property type="entry name" value="GLYPICAN"/>
    <property type="match status" value="1"/>
</dbReference>
<sequence>MAQGTCAYKLMRMQYCSLCAGLDLTRPCPELCLTILSGCLKPLSELHFSWKRLTDALKTVAKTFLDKPQLNLIVQLRQLPGRLVTYYKHLLKTHTAWLQPQCSGTQKLLEIFESVDPTKSIDSETPSSTDITTLQTYRELMTRIHRKMEQLAVIWIRASSAICAESPHLVLSSDQPDRCWNGTTRGR</sequence>
<comment type="subcellular location">
    <subcellularLocation>
        <location evidence="1">Cell membrane</location>
        <topology evidence="1">Lipid-anchor</topology>
        <topology evidence="1">GPI-anchor</topology>
    </subcellularLocation>
</comment>
<keyword evidence="8" id="KW-0325">Glycoprotein</keyword>
<comment type="caution">
    <text evidence="12">The sequence shown here is derived from an EMBL/GenBank/DDBJ whole genome shotgun (WGS) entry which is preliminary data.</text>
</comment>
<keyword evidence="4" id="KW-0336">GPI-anchor</keyword>
<keyword evidence="7" id="KW-0472">Membrane</keyword>
<dbReference type="AlphaFoldDB" id="A0A8J4TP36"/>
<evidence type="ECO:0000256" key="10">
    <source>
        <dbReference type="ARBA" id="ARBA00023288"/>
    </source>
</evidence>
<proteinExistence type="inferred from homology"/>
<comment type="similarity">
    <text evidence="2 11">Belongs to the glypican family.</text>
</comment>
<evidence type="ECO:0000256" key="8">
    <source>
        <dbReference type="ARBA" id="ARBA00023180"/>
    </source>
</evidence>
<evidence type="ECO:0000256" key="7">
    <source>
        <dbReference type="ARBA" id="ARBA00023136"/>
    </source>
</evidence>
<dbReference type="GO" id="GO:0098552">
    <property type="term" value="C:side of membrane"/>
    <property type="evidence" value="ECO:0007669"/>
    <property type="project" value="UniProtKB-KW"/>
</dbReference>
<dbReference type="InterPro" id="IPR001863">
    <property type="entry name" value="Glypican"/>
</dbReference>
<keyword evidence="6" id="KW-0654">Proteoglycan</keyword>
<dbReference type="GO" id="GO:0009966">
    <property type="term" value="P:regulation of signal transduction"/>
    <property type="evidence" value="ECO:0007669"/>
    <property type="project" value="InterPro"/>
</dbReference>
<accession>A0A8J4TP36</accession>
<protein>
    <submittedName>
        <fullName evidence="12">Uncharacterized protein</fullName>
    </submittedName>
</protein>
<evidence type="ECO:0000256" key="2">
    <source>
        <dbReference type="ARBA" id="ARBA00010260"/>
    </source>
</evidence>
<organism evidence="12 13">
    <name type="scientific">Paragonimus heterotremus</name>
    <dbReference type="NCBI Taxonomy" id="100268"/>
    <lineage>
        <taxon>Eukaryota</taxon>
        <taxon>Metazoa</taxon>
        <taxon>Spiralia</taxon>
        <taxon>Lophotrochozoa</taxon>
        <taxon>Platyhelminthes</taxon>
        <taxon>Trematoda</taxon>
        <taxon>Digenea</taxon>
        <taxon>Plagiorchiida</taxon>
        <taxon>Troglotremata</taxon>
        <taxon>Troglotrematidae</taxon>
        <taxon>Paragonimus</taxon>
    </lineage>
</organism>
<evidence type="ECO:0000313" key="13">
    <source>
        <dbReference type="Proteomes" id="UP000748531"/>
    </source>
</evidence>
<evidence type="ECO:0000256" key="1">
    <source>
        <dbReference type="ARBA" id="ARBA00004609"/>
    </source>
</evidence>
<evidence type="ECO:0000256" key="6">
    <source>
        <dbReference type="ARBA" id="ARBA00022974"/>
    </source>
</evidence>
<keyword evidence="9" id="KW-0357">Heparan sulfate</keyword>
<evidence type="ECO:0000313" key="12">
    <source>
        <dbReference type="EMBL" id="KAF5403319.1"/>
    </source>
</evidence>
<evidence type="ECO:0000256" key="9">
    <source>
        <dbReference type="ARBA" id="ARBA00023207"/>
    </source>
</evidence>
<keyword evidence="3" id="KW-1003">Cell membrane</keyword>
<evidence type="ECO:0000256" key="5">
    <source>
        <dbReference type="ARBA" id="ARBA00022729"/>
    </source>
</evidence>
<reference evidence="12" key="1">
    <citation type="submission" date="2019-05" db="EMBL/GenBank/DDBJ databases">
        <title>Annotation for the trematode Paragonimus heterotremus.</title>
        <authorList>
            <person name="Choi Y.-J."/>
        </authorList>
    </citation>
    <scope>NUCLEOTIDE SEQUENCE</scope>
    <source>
        <strain evidence="12">LC</strain>
    </source>
</reference>